<protein>
    <submittedName>
        <fullName evidence="1">Uncharacterized protein</fullName>
    </submittedName>
</protein>
<dbReference type="EMBL" id="JNGW01000124">
    <property type="protein sequence ID" value="KDR51052.1"/>
    <property type="molecule type" value="Genomic_DNA"/>
</dbReference>
<comment type="caution">
    <text evidence="1">The sequence shown here is derived from an EMBL/GenBank/DDBJ whole genome shotgun (WGS) entry which is preliminary data.</text>
</comment>
<name>A0A069QEE1_HOYLO</name>
<keyword evidence="2" id="KW-1185">Reference proteome</keyword>
<dbReference type="AlphaFoldDB" id="A0A069QEE1"/>
<sequence length="43" mass="5104">MHRIVYFVCKNGKTSKEVAFNMAAKIKLFYRLPHNFCIKLKKS</sequence>
<reference evidence="1 2" key="1">
    <citation type="submission" date="2013-08" db="EMBL/GenBank/DDBJ databases">
        <authorList>
            <person name="Weinstock G."/>
            <person name="Sodergren E."/>
            <person name="Wylie T."/>
            <person name="Fulton L."/>
            <person name="Fulton R."/>
            <person name="Fronick C."/>
            <person name="O'Laughlin M."/>
            <person name="Godfrey J."/>
            <person name="Miner T."/>
            <person name="Herter B."/>
            <person name="Appelbaum E."/>
            <person name="Cordes M."/>
            <person name="Lek S."/>
            <person name="Wollam A."/>
            <person name="Pepin K.H."/>
            <person name="Palsikar V.B."/>
            <person name="Mitreva M."/>
            <person name="Wilson R.K."/>
        </authorList>
    </citation>
    <scope>NUCLEOTIDE SEQUENCE [LARGE SCALE GENOMIC DNA]</scope>
    <source>
        <strain evidence="1 2">ATCC 15930</strain>
    </source>
</reference>
<dbReference type="HOGENOM" id="CLU_3237673_0_0_10"/>
<dbReference type="Proteomes" id="UP000027442">
    <property type="component" value="Unassembled WGS sequence"/>
</dbReference>
<evidence type="ECO:0000313" key="2">
    <source>
        <dbReference type="Proteomes" id="UP000027442"/>
    </source>
</evidence>
<proteinExistence type="predicted"/>
<organism evidence="1 2">
    <name type="scientific">Hoylesella loescheii DSM 19665 = JCM 12249 = ATCC 15930</name>
    <dbReference type="NCBI Taxonomy" id="1122985"/>
    <lineage>
        <taxon>Bacteria</taxon>
        <taxon>Pseudomonadati</taxon>
        <taxon>Bacteroidota</taxon>
        <taxon>Bacteroidia</taxon>
        <taxon>Bacteroidales</taxon>
        <taxon>Prevotellaceae</taxon>
        <taxon>Hoylesella</taxon>
    </lineage>
</organism>
<gene>
    <name evidence="1" type="ORF">HMPREF1991_02885</name>
</gene>
<evidence type="ECO:0000313" key="1">
    <source>
        <dbReference type="EMBL" id="KDR51052.1"/>
    </source>
</evidence>
<accession>A0A069QEE1</accession>